<evidence type="ECO:0000313" key="2">
    <source>
        <dbReference type="Proteomes" id="UP000828048"/>
    </source>
</evidence>
<proteinExistence type="predicted"/>
<dbReference type="Proteomes" id="UP000828048">
    <property type="component" value="Chromosome 7"/>
</dbReference>
<keyword evidence="2" id="KW-1185">Reference proteome</keyword>
<accession>A0ACB7Y3Y4</accession>
<protein>
    <submittedName>
        <fullName evidence="1">Uncharacterized protein</fullName>
    </submittedName>
</protein>
<sequence>MGETLYQWLLGQKQWYQQENEEDLRTELDLLEEKREKAAQRVVVYQQRMAGYYDAQVKPRSFRPDDLVLGKLGPNWEGPYKILRHTKTEAYRIATLRGKEVPNSWNAEHLKKYYI</sequence>
<evidence type="ECO:0000313" key="1">
    <source>
        <dbReference type="EMBL" id="KAH7848252.1"/>
    </source>
</evidence>
<name>A0ACB7Y3Y4_9ERIC</name>
<reference evidence="1 2" key="1">
    <citation type="journal article" date="2021" name="Hortic Res">
        <title>High-quality reference genome and annotation aids understanding of berry development for evergreen blueberry (Vaccinium darrowii).</title>
        <authorList>
            <person name="Yu J."/>
            <person name="Hulse-Kemp A.M."/>
            <person name="Babiker E."/>
            <person name="Staton M."/>
        </authorList>
    </citation>
    <scope>NUCLEOTIDE SEQUENCE [LARGE SCALE GENOMIC DNA]</scope>
    <source>
        <strain evidence="2">cv. NJ 8807/NJ 8810</strain>
        <tissue evidence="1">Young leaf</tissue>
    </source>
</reference>
<comment type="caution">
    <text evidence="1">The sequence shown here is derived from an EMBL/GenBank/DDBJ whole genome shotgun (WGS) entry which is preliminary data.</text>
</comment>
<gene>
    <name evidence="1" type="ORF">Vadar_000131</name>
</gene>
<dbReference type="EMBL" id="CM037157">
    <property type="protein sequence ID" value="KAH7848252.1"/>
    <property type="molecule type" value="Genomic_DNA"/>
</dbReference>
<organism evidence="1 2">
    <name type="scientific">Vaccinium darrowii</name>
    <dbReference type="NCBI Taxonomy" id="229202"/>
    <lineage>
        <taxon>Eukaryota</taxon>
        <taxon>Viridiplantae</taxon>
        <taxon>Streptophyta</taxon>
        <taxon>Embryophyta</taxon>
        <taxon>Tracheophyta</taxon>
        <taxon>Spermatophyta</taxon>
        <taxon>Magnoliopsida</taxon>
        <taxon>eudicotyledons</taxon>
        <taxon>Gunneridae</taxon>
        <taxon>Pentapetalae</taxon>
        <taxon>asterids</taxon>
        <taxon>Ericales</taxon>
        <taxon>Ericaceae</taxon>
        <taxon>Vaccinioideae</taxon>
        <taxon>Vaccinieae</taxon>
        <taxon>Vaccinium</taxon>
    </lineage>
</organism>